<keyword evidence="1" id="KW-0472">Membrane</keyword>
<accession>A0A7D7KYG5</accession>
<feature type="transmembrane region" description="Helical" evidence="1">
    <location>
        <begin position="112"/>
        <end position="134"/>
    </location>
</feature>
<protein>
    <submittedName>
        <fullName evidence="2">Uncharacterized protein</fullName>
    </submittedName>
</protein>
<dbReference type="RefSeq" id="WP_055082756.1">
    <property type="nucleotide sequence ID" value="NZ_CP059343.1"/>
</dbReference>
<sequence>MSPRARRLARGWTAGLVATTLAAGSHAALDGTWPSPLVIALSTCLAAPVCMLLSGRALSRVGVAANVAVSQLLLHVLFAQSTGMVHAVDHTHHHGAAAVDGPQVLITSLPPVAHHGGGMLVAHVVAALATYALLRHGEVAVLRLLETFSLRVLHLLTALPRPVLTAVPPRTSWSSPRALSDQLLLSSLYGYRGPPVAA</sequence>
<feature type="transmembrane region" description="Helical" evidence="1">
    <location>
        <begin position="37"/>
        <end position="54"/>
    </location>
</feature>
<feature type="transmembrane region" description="Helical" evidence="1">
    <location>
        <begin position="61"/>
        <end position="79"/>
    </location>
</feature>
<evidence type="ECO:0000256" key="1">
    <source>
        <dbReference type="SAM" id="Phobius"/>
    </source>
</evidence>
<organism evidence="2 3">
    <name type="scientific">Kocuria varians</name>
    <name type="common">Micrococcus varians</name>
    <dbReference type="NCBI Taxonomy" id="1272"/>
    <lineage>
        <taxon>Bacteria</taxon>
        <taxon>Bacillati</taxon>
        <taxon>Actinomycetota</taxon>
        <taxon>Actinomycetes</taxon>
        <taxon>Micrococcales</taxon>
        <taxon>Micrococcaceae</taxon>
        <taxon>Kocuria</taxon>
    </lineage>
</organism>
<keyword evidence="3" id="KW-1185">Reference proteome</keyword>
<dbReference type="AlphaFoldDB" id="A0A7D7KYG5"/>
<name>A0A7D7KYG5_KOCVA</name>
<reference evidence="3" key="1">
    <citation type="submission" date="2017-08" db="EMBL/GenBank/DDBJ databases">
        <title>Draft Genome Sequence of Kocuria varians 80.</title>
        <authorList>
            <person name="Minaev M."/>
            <person name="Kurbakov K.A."/>
            <person name="Solodovnikova G.I."/>
            <person name="Kuznetsova O.A."/>
            <person name="Lisitsyn A.B."/>
        </authorList>
    </citation>
    <scope>NUCLEOTIDE SEQUENCE [LARGE SCALE GENOMIC DNA]</scope>
    <source>
        <strain evidence="3">80</strain>
    </source>
</reference>
<evidence type="ECO:0000313" key="3">
    <source>
        <dbReference type="Proteomes" id="UP000216825"/>
    </source>
</evidence>
<keyword evidence="1" id="KW-0812">Transmembrane</keyword>
<gene>
    <name evidence="2" type="ORF">CIB50_0000335</name>
</gene>
<dbReference type="EMBL" id="CP059343">
    <property type="protein sequence ID" value="QMS55647.1"/>
    <property type="molecule type" value="Genomic_DNA"/>
</dbReference>
<dbReference type="KEGG" id="kvr:CIB50_0000335"/>
<keyword evidence="1" id="KW-1133">Transmembrane helix</keyword>
<proteinExistence type="predicted"/>
<reference evidence="2 3" key="2">
    <citation type="submission" date="2020-07" db="EMBL/GenBank/DDBJ databases">
        <title>Genome of starter culture bacteria Kocuria salsicia reveals its technological properties and safety for usage in meat industry.</title>
        <authorList>
            <person name="Michael M."/>
            <person name="Konstantin K."/>
            <person name="Evgenii K."/>
            <person name="Galina S."/>
            <person name="Oksana K."/>
            <person name="Andrei L."/>
        </authorList>
    </citation>
    <scope>NUCLEOTIDE SEQUENCE [LARGE SCALE GENOMIC DNA]</scope>
    <source>
        <strain evidence="2 3">80</strain>
    </source>
</reference>
<evidence type="ECO:0000313" key="2">
    <source>
        <dbReference type="EMBL" id="QMS55647.1"/>
    </source>
</evidence>
<dbReference type="Proteomes" id="UP000216825">
    <property type="component" value="Chromosome"/>
</dbReference>